<dbReference type="EMBL" id="PEBW01000001">
    <property type="protein sequence ID" value="PTQ53229.1"/>
    <property type="molecule type" value="Genomic_DNA"/>
</dbReference>
<dbReference type="InterPro" id="IPR020568">
    <property type="entry name" value="Ribosomal_Su5_D2-typ_SF"/>
</dbReference>
<dbReference type="Pfam" id="PF01205">
    <property type="entry name" value="Impact_N"/>
    <property type="match status" value="1"/>
</dbReference>
<evidence type="ECO:0000313" key="5">
    <source>
        <dbReference type="EMBL" id="PTQ53229.1"/>
    </source>
</evidence>
<reference evidence="5 6" key="1">
    <citation type="submission" date="2017-08" db="EMBL/GenBank/DDBJ databases">
        <title>Burning lignite coal seam in the remote Altai Mountains harbors a hydrogen-driven thermophilic microbial community.</title>
        <authorList>
            <person name="Kadnikov V.V."/>
            <person name="Mardanov A.V."/>
            <person name="Ivasenko D."/>
            <person name="Beletsky A.V."/>
            <person name="Karnachuk O.V."/>
            <person name="Ravin N.V."/>
        </authorList>
    </citation>
    <scope>NUCLEOTIDE SEQUENCE [LARGE SCALE GENOMIC DNA]</scope>
    <source>
        <strain evidence="5">AL31</strain>
    </source>
</reference>
<evidence type="ECO:0000256" key="2">
    <source>
        <dbReference type="SAM" id="MobiDB-lite"/>
    </source>
</evidence>
<dbReference type="InterPro" id="IPR015269">
    <property type="entry name" value="UPF0029_Impact_C"/>
</dbReference>
<dbReference type="Proteomes" id="UP000244016">
    <property type="component" value="Unassembled WGS sequence"/>
</dbReference>
<dbReference type="SUPFAM" id="SSF54980">
    <property type="entry name" value="EF-G C-terminal domain-like"/>
    <property type="match status" value="1"/>
</dbReference>
<proteinExistence type="inferred from homology"/>
<dbReference type="GO" id="GO:0006446">
    <property type="term" value="P:regulation of translational initiation"/>
    <property type="evidence" value="ECO:0007669"/>
    <property type="project" value="TreeGrafter"/>
</dbReference>
<dbReference type="InterPro" id="IPR035647">
    <property type="entry name" value="EFG_III/V"/>
</dbReference>
<name>A0A2T5GAL2_9BACL</name>
<organism evidence="5 6">
    <name type="scientific">Brockia lithotrophica</name>
    <dbReference type="NCBI Taxonomy" id="933949"/>
    <lineage>
        <taxon>Bacteria</taxon>
        <taxon>Bacillati</taxon>
        <taxon>Bacillota</taxon>
        <taxon>Bacilli</taxon>
        <taxon>Bacillales</taxon>
        <taxon>Bacillales Family X. Incertae Sedis</taxon>
        <taxon>Brockia</taxon>
    </lineage>
</organism>
<protein>
    <recommendedName>
        <fullName evidence="7">YigZ family protein</fullName>
    </recommendedName>
</protein>
<dbReference type="Pfam" id="PF09186">
    <property type="entry name" value="DUF1949"/>
    <property type="match status" value="1"/>
</dbReference>
<evidence type="ECO:0008006" key="7">
    <source>
        <dbReference type="Google" id="ProtNLM"/>
    </source>
</evidence>
<dbReference type="InterPro" id="IPR001498">
    <property type="entry name" value="Impact_N"/>
</dbReference>
<evidence type="ECO:0000256" key="1">
    <source>
        <dbReference type="ARBA" id="ARBA00007665"/>
    </source>
</evidence>
<feature type="domain" description="Impact N-terminal" evidence="3">
    <location>
        <begin position="55"/>
        <end position="159"/>
    </location>
</feature>
<dbReference type="PANTHER" id="PTHR16301:SF20">
    <property type="entry name" value="IMPACT FAMILY MEMBER YIGZ"/>
    <property type="match status" value="1"/>
</dbReference>
<dbReference type="AlphaFoldDB" id="A0A2T5GAL2"/>
<dbReference type="InterPro" id="IPR023582">
    <property type="entry name" value="Impact"/>
</dbReference>
<evidence type="ECO:0000259" key="3">
    <source>
        <dbReference type="Pfam" id="PF01205"/>
    </source>
</evidence>
<sequence length="247" mass="26239">MERGPEGVPGPDYGTSEGCGTGDSAVPSAEGAFWLPEAGVRTLRGSARVEYVVERSRFLGYARRACTEGEVQDFLAELRRRHWDATHIPYAYVLGGRVPAKKADDDGEPHGTSGRPMLELLEQLGLVCAAVAVPRYFGGKKLGAGGLVRAYRHAAQLALEAAGYARLVPCRRISLVVAYAHYGAVESLLRGAACAFTAGFAERVHLTADVPEAEVSALLASLRELLGGGGEIRVRPEPVVGEIPEGK</sequence>
<comment type="similarity">
    <text evidence="1">Belongs to the IMPACT family.</text>
</comment>
<feature type="domain" description="UPF0029" evidence="4">
    <location>
        <begin position="175"/>
        <end position="228"/>
    </location>
</feature>
<accession>A0A2T5GAL2</accession>
<feature type="region of interest" description="Disordered" evidence="2">
    <location>
        <begin position="1"/>
        <end position="22"/>
    </location>
</feature>
<dbReference type="SUPFAM" id="SSF54211">
    <property type="entry name" value="Ribosomal protein S5 domain 2-like"/>
    <property type="match status" value="1"/>
</dbReference>
<evidence type="ECO:0000259" key="4">
    <source>
        <dbReference type="Pfam" id="PF09186"/>
    </source>
</evidence>
<dbReference type="InterPro" id="IPR036956">
    <property type="entry name" value="Impact_N_sf"/>
</dbReference>
<dbReference type="GO" id="GO:0005737">
    <property type="term" value="C:cytoplasm"/>
    <property type="evidence" value="ECO:0007669"/>
    <property type="project" value="TreeGrafter"/>
</dbReference>
<gene>
    <name evidence="5" type="ORF">BLITH_0309</name>
</gene>
<evidence type="ECO:0000313" key="6">
    <source>
        <dbReference type="Proteomes" id="UP000244016"/>
    </source>
</evidence>
<comment type="caution">
    <text evidence="5">The sequence shown here is derived from an EMBL/GenBank/DDBJ whole genome shotgun (WGS) entry which is preliminary data.</text>
</comment>
<dbReference type="PANTHER" id="PTHR16301">
    <property type="entry name" value="IMPACT-RELATED"/>
    <property type="match status" value="1"/>
</dbReference>
<dbReference type="Gene3D" id="3.30.230.30">
    <property type="entry name" value="Impact, N-terminal domain"/>
    <property type="match status" value="1"/>
</dbReference>